<dbReference type="EMBL" id="VOIH02000003">
    <property type="protein sequence ID" value="KAF3450513.1"/>
    <property type="molecule type" value="Genomic_DNA"/>
</dbReference>
<name>A0A8K0HE82_9ROSA</name>
<dbReference type="Proteomes" id="UP000796880">
    <property type="component" value="Unassembled WGS sequence"/>
</dbReference>
<sequence>MQKASGQWKDESETERRRGVFNLSGERLGFEFKINRLAETPFRLHCSAGSVMIVKCNTLTTVENAGIRSGKYSDKKSPSYTTLALRPGKVTKFHLAEPPDRGGKLVDYPGLGRMNGQIERLSSRSNRSGIRWPIGSTGRMFSESNALNHTLLLELGSQA</sequence>
<reference evidence="1" key="1">
    <citation type="submission" date="2020-03" db="EMBL/GenBank/DDBJ databases">
        <title>A high-quality chromosome-level genome assembly of a woody plant with both climbing and erect habits, Rhamnella rubrinervis.</title>
        <authorList>
            <person name="Lu Z."/>
            <person name="Yang Y."/>
            <person name="Zhu X."/>
            <person name="Sun Y."/>
        </authorList>
    </citation>
    <scope>NUCLEOTIDE SEQUENCE</scope>
    <source>
        <strain evidence="1">BYM</strain>
        <tissue evidence="1">Leaf</tissue>
    </source>
</reference>
<gene>
    <name evidence="1" type="ORF">FNV43_RR06597</name>
</gene>
<proteinExistence type="predicted"/>
<protein>
    <submittedName>
        <fullName evidence="1">Uncharacterized protein</fullName>
    </submittedName>
</protein>
<evidence type="ECO:0000313" key="2">
    <source>
        <dbReference type="Proteomes" id="UP000796880"/>
    </source>
</evidence>
<comment type="caution">
    <text evidence="1">The sequence shown here is derived from an EMBL/GenBank/DDBJ whole genome shotgun (WGS) entry which is preliminary data.</text>
</comment>
<accession>A0A8K0HE82</accession>
<evidence type="ECO:0000313" key="1">
    <source>
        <dbReference type="EMBL" id="KAF3450513.1"/>
    </source>
</evidence>
<dbReference type="AlphaFoldDB" id="A0A8K0HE82"/>
<organism evidence="1 2">
    <name type="scientific">Rhamnella rubrinervis</name>
    <dbReference type="NCBI Taxonomy" id="2594499"/>
    <lineage>
        <taxon>Eukaryota</taxon>
        <taxon>Viridiplantae</taxon>
        <taxon>Streptophyta</taxon>
        <taxon>Embryophyta</taxon>
        <taxon>Tracheophyta</taxon>
        <taxon>Spermatophyta</taxon>
        <taxon>Magnoliopsida</taxon>
        <taxon>eudicotyledons</taxon>
        <taxon>Gunneridae</taxon>
        <taxon>Pentapetalae</taxon>
        <taxon>rosids</taxon>
        <taxon>fabids</taxon>
        <taxon>Rosales</taxon>
        <taxon>Rhamnaceae</taxon>
        <taxon>rhamnoid group</taxon>
        <taxon>Rhamneae</taxon>
        <taxon>Rhamnella</taxon>
    </lineage>
</organism>
<keyword evidence="2" id="KW-1185">Reference proteome</keyword>